<comment type="similarity">
    <text evidence="1">Belongs to the phospholipase D family.</text>
</comment>
<dbReference type="GO" id="GO:0003824">
    <property type="term" value="F:catalytic activity"/>
    <property type="evidence" value="ECO:0007669"/>
    <property type="project" value="InterPro"/>
</dbReference>
<organism evidence="4 5">
    <name type="scientific">Chanos chanos</name>
    <name type="common">Milkfish</name>
    <name type="synonym">Mugil chanos</name>
    <dbReference type="NCBI Taxonomy" id="29144"/>
    <lineage>
        <taxon>Eukaryota</taxon>
        <taxon>Metazoa</taxon>
        <taxon>Chordata</taxon>
        <taxon>Craniata</taxon>
        <taxon>Vertebrata</taxon>
        <taxon>Euteleostomi</taxon>
        <taxon>Actinopterygii</taxon>
        <taxon>Neopterygii</taxon>
        <taxon>Teleostei</taxon>
        <taxon>Ostariophysi</taxon>
        <taxon>Gonorynchiformes</taxon>
        <taxon>Chanidae</taxon>
        <taxon>Chanos</taxon>
    </lineage>
</organism>
<keyword evidence="2" id="KW-1133">Transmembrane helix</keyword>
<dbReference type="PANTHER" id="PTHR10185:SF9">
    <property type="entry name" value="INACTIVE PHOSPHOLIPASE D5"/>
    <property type="match status" value="1"/>
</dbReference>
<dbReference type="PANTHER" id="PTHR10185">
    <property type="entry name" value="PHOSPHOLIPASE D - RELATED"/>
    <property type="match status" value="1"/>
</dbReference>
<gene>
    <name evidence="5" type="primary">pld5</name>
</gene>
<dbReference type="OrthoDB" id="1923775at2759"/>
<name>A0A6J2W2X5_CHACN</name>
<evidence type="ECO:0000313" key="4">
    <source>
        <dbReference type="Proteomes" id="UP000504632"/>
    </source>
</evidence>
<dbReference type="Pfam" id="PF13918">
    <property type="entry name" value="PLDc_3"/>
    <property type="match status" value="1"/>
</dbReference>
<dbReference type="InterPro" id="IPR050874">
    <property type="entry name" value="Diverse_PLD-related"/>
</dbReference>
<dbReference type="RefSeq" id="XP_030637696.1">
    <property type="nucleotide sequence ID" value="XM_030781836.1"/>
</dbReference>
<sequence length="526" mass="59817">MQEKKLVSENVGPKLRREAAPLPSLARVGNTIFSAVQQQDYSATIWLRRRDHLERWQQKCIAVFALVCCFAVLMALIFSAVDLWGEDEDGITEENCSKNCRIVLVENIPDDLSFPHNGLAHLPLFSGLNGLLDQAKHSVEIVSSHWALTSEDHRSWPPSANQGQFLFQRLLGLKSRGVKLKVVSDHVGSVELKSLSERNAEVRYINMTALTKGRLRSSFWVVDRKHIYIGSASMDWKSLSKMKELGVIVYNCSCIALDLHRIFSFYWQLEYKDYIPSIWSKRVTALFSRASPLALCLNHTDASAYVASSPDLFCPKDRTRDIDAIHHVIRLAKKFIYISITDYLPLVNRTFRGSMVTRYWSAIDEMLREAVVLRGVKVCVLISLWEHTHPLTFNFMTSLQSLCLQLVNCSVEVKFFIGKEQLDGSLQRVSHNKFMVTDNALYIGNLDWVGDEFAYNAGTSLVIKSSESHRDGESSIVEQVTAAFERDWFSPYAKLLQMKSRVLTGSDQKRLYMTAVNNQSGNKENE</sequence>
<keyword evidence="4" id="KW-1185">Reference proteome</keyword>
<protein>
    <submittedName>
        <fullName evidence="5">Inactive phospholipase D5</fullName>
    </submittedName>
</protein>
<keyword evidence="2" id="KW-0812">Transmembrane</keyword>
<dbReference type="InterPro" id="IPR001736">
    <property type="entry name" value="PLipase_D/transphosphatidylase"/>
</dbReference>
<evidence type="ECO:0000313" key="5">
    <source>
        <dbReference type="RefSeq" id="XP_030637696.1"/>
    </source>
</evidence>
<reference evidence="5" key="1">
    <citation type="submission" date="2025-08" db="UniProtKB">
        <authorList>
            <consortium name="RefSeq"/>
        </authorList>
    </citation>
    <scope>IDENTIFICATION</scope>
</reference>
<dbReference type="SUPFAM" id="SSF56024">
    <property type="entry name" value="Phospholipase D/nuclease"/>
    <property type="match status" value="2"/>
</dbReference>
<evidence type="ECO:0000256" key="2">
    <source>
        <dbReference type="SAM" id="Phobius"/>
    </source>
</evidence>
<keyword evidence="2" id="KW-0472">Membrane</keyword>
<dbReference type="GeneID" id="115818464"/>
<feature type="transmembrane region" description="Helical" evidence="2">
    <location>
        <begin position="60"/>
        <end position="81"/>
    </location>
</feature>
<dbReference type="InterPro" id="IPR032803">
    <property type="entry name" value="PLDc_3"/>
</dbReference>
<evidence type="ECO:0000259" key="3">
    <source>
        <dbReference type="PROSITE" id="PS50035"/>
    </source>
</evidence>
<dbReference type="PROSITE" id="PS50035">
    <property type="entry name" value="PLD"/>
    <property type="match status" value="1"/>
</dbReference>
<accession>A0A6J2W2X5</accession>
<feature type="domain" description="PLD phosphodiesterase" evidence="3">
    <location>
        <begin position="426"/>
        <end position="452"/>
    </location>
</feature>
<evidence type="ECO:0000256" key="1">
    <source>
        <dbReference type="ARBA" id="ARBA00008664"/>
    </source>
</evidence>
<dbReference type="CTD" id="200150"/>
<dbReference type="Gene3D" id="3.30.870.10">
    <property type="entry name" value="Endonuclease Chain A"/>
    <property type="match status" value="2"/>
</dbReference>
<dbReference type="AlphaFoldDB" id="A0A6J2W2X5"/>
<dbReference type="InParanoid" id="A0A6J2W2X5"/>
<dbReference type="SMART" id="SM00155">
    <property type="entry name" value="PLDc"/>
    <property type="match status" value="2"/>
</dbReference>
<dbReference type="Proteomes" id="UP000504632">
    <property type="component" value="Chromosome 8"/>
</dbReference>
<proteinExistence type="inferred from homology"/>